<name>G7YPR5_CLOSI</name>
<dbReference type="Proteomes" id="UP000008909">
    <property type="component" value="Unassembled WGS sequence"/>
</dbReference>
<gene>
    <name evidence="2" type="ORF">CLF_106172</name>
</gene>
<feature type="compositionally biased region" description="Polar residues" evidence="1">
    <location>
        <begin position="106"/>
        <end position="132"/>
    </location>
</feature>
<protein>
    <submittedName>
        <fullName evidence="2">Uncharacterized protein</fullName>
    </submittedName>
</protein>
<reference evidence="2" key="1">
    <citation type="journal article" date="2011" name="Genome Biol.">
        <title>The draft genome of the carcinogenic human liver fluke Clonorchis sinensis.</title>
        <authorList>
            <person name="Wang X."/>
            <person name="Chen W."/>
            <person name="Huang Y."/>
            <person name="Sun J."/>
            <person name="Men J."/>
            <person name="Liu H."/>
            <person name="Luo F."/>
            <person name="Guo L."/>
            <person name="Lv X."/>
            <person name="Deng C."/>
            <person name="Zhou C."/>
            <person name="Fan Y."/>
            <person name="Li X."/>
            <person name="Huang L."/>
            <person name="Hu Y."/>
            <person name="Liang C."/>
            <person name="Hu X."/>
            <person name="Xu J."/>
            <person name="Yu X."/>
        </authorList>
    </citation>
    <scope>NUCLEOTIDE SEQUENCE [LARGE SCALE GENOMIC DNA]</scope>
    <source>
        <strain evidence="2">Henan</strain>
    </source>
</reference>
<evidence type="ECO:0000313" key="3">
    <source>
        <dbReference type="Proteomes" id="UP000008909"/>
    </source>
</evidence>
<organism evidence="2 3">
    <name type="scientific">Clonorchis sinensis</name>
    <name type="common">Chinese liver fluke</name>
    <dbReference type="NCBI Taxonomy" id="79923"/>
    <lineage>
        <taxon>Eukaryota</taxon>
        <taxon>Metazoa</taxon>
        <taxon>Spiralia</taxon>
        <taxon>Lophotrochozoa</taxon>
        <taxon>Platyhelminthes</taxon>
        <taxon>Trematoda</taxon>
        <taxon>Digenea</taxon>
        <taxon>Opisthorchiida</taxon>
        <taxon>Opisthorchiata</taxon>
        <taxon>Opisthorchiidae</taxon>
        <taxon>Clonorchis</taxon>
    </lineage>
</organism>
<keyword evidence="3" id="KW-1185">Reference proteome</keyword>
<reference key="2">
    <citation type="submission" date="2011-10" db="EMBL/GenBank/DDBJ databases">
        <title>The genome and transcriptome sequence of Clonorchis sinensis provide insights into the carcinogenic liver fluke.</title>
        <authorList>
            <person name="Wang X."/>
            <person name="Huang Y."/>
            <person name="Chen W."/>
            <person name="Liu H."/>
            <person name="Guo L."/>
            <person name="Chen Y."/>
            <person name="Luo F."/>
            <person name="Zhou W."/>
            <person name="Sun J."/>
            <person name="Mao Q."/>
            <person name="Liang P."/>
            <person name="Zhou C."/>
            <person name="Tian Y."/>
            <person name="Men J."/>
            <person name="Lv X."/>
            <person name="Huang L."/>
            <person name="Zhou J."/>
            <person name="Hu Y."/>
            <person name="Li R."/>
            <person name="Zhang F."/>
            <person name="Lei H."/>
            <person name="Li X."/>
            <person name="Hu X."/>
            <person name="Liang C."/>
            <person name="Xu J."/>
            <person name="Wu Z."/>
            <person name="Yu X."/>
        </authorList>
    </citation>
    <scope>NUCLEOTIDE SEQUENCE</scope>
    <source>
        <strain>Henan</strain>
    </source>
</reference>
<accession>G7YPR5</accession>
<dbReference type="AlphaFoldDB" id="G7YPR5"/>
<proteinExistence type="predicted"/>
<feature type="region of interest" description="Disordered" evidence="1">
    <location>
        <begin position="490"/>
        <end position="511"/>
    </location>
</feature>
<feature type="region of interest" description="Disordered" evidence="1">
    <location>
        <begin position="106"/>
        <end position="216"/>
    </location>
</feature>
<dbReference type="EMBL" id="DF143942">
    <property type="protein sequence ID" value="GAA54946.1"/>
    <property type="molecule type" value="Genomic_DNA"/>
</dbReference>
<evidence type="ECO:0000313" key="2">
    <source>
        <dbReference type="EMBL" id="GAA54946.1"/>
    </source>
</evidence>
<sequence length="979" mass="111698">MPFSHFSWPRILVYICLYSRTQLKQNDAEDRGKNSNFVTSTNGTPYFDSSSDENIMAYWVEDIQTWNSTISPKSCQRNSSHGGFPLRYCSDLNATGMKRFLQDIRGTQSSGLSRSTGGYSNRGTNPTLTYSPAPSRHEAGNPHESVSGGNSERYSTSENVNRNDLSTAVSGIQGTDPVGDDGFGFSRSATPRRLTKNPPGRSSHSTRRSSSIVPISGQSESEDWTFFEAVPYGLEQFTSSSMHGLVDLSEWNVEDLPPAVQLSKLTVYDANRPLTLPCWMPLERDPIEFHQTTGRRFRRTWYVGHGEASQLTLAKRHGYETDQVSGTLSLFSLDGSRYEHDTFTCMISIEDEQMAGGSQRTVSFSQTHHVVVDEQHLPNLRMKRSIPPRHKGIEVEVELVTHIPESDVPACMLYDPEHTSLTCREAFWSDTKYPYLNNEGYRLFYNPMLQYHVKGRLLEWVTETAQEFCKVYGCIVENVTMLRNLQRSELEPPSLKESSDSVDTEEGEEPDFDEWDDLEMLDEGRPYEQIALRGHRRRRDVMFQRDNLAEVVSYFSQYSSKPSKVTEWLSFVEELLSPMKAFTLPRVRSKASKLIQLVSNEEGSSDDHLAEYRRKWKIFLQEEYPKFSKWEDAPMDTRFICESYNHVEPPSLQLPPLPGNDRQLCDAYDRFVLVHGELPDEEYPYDTSDGWEKLYRSKYPAGNEDYENLARITYACNRLRGQSEPSSVPPDFASWTIFVQENYPELGGWKDTPLDVQYVCESHIRKRGSPERWPPFPEKGKELCEVYDSYVERYGNISTVEDDIFKSDGWWKTLQENYPMYRGNHLFEEGGFTAWICRNEKLQGNEIIGELCTDFEEYFSGRKQLTTTETSTAVPETEATESSDNNKTMLLRICVDYYDYFGDGGLTTFETPTLVTEVTTPQMGQTIPAHTGSDEGLQWPRSEPSSDMTRPDEGAWTGASTDATGKLESIASDLTSLCT</sequence>
<evidence type="ECO:0000256" key="1">
    <source>
        <dbReference type="SAM" id="MobiDB-lite"/>
    </source>
</evidence>
<feature type="region of interest" description="Disordered" evidence="1">
    <location>
        <begin position="924"/>
        <end position="964"/>
    </location>
</feature>
<feature type="compositionally biased region" description="Polar residues" evidence="1">
    <location>
        <begin position="147"/>
        <end position="173"/>
    </location>
</feature>
<feature type="compositionally biased region" description="Acidic residues" evidence="1">
    <location>
        <begin position="500"/>
        <end position="511"/>
    </location>
</feature>